<feature type="region of interest" description="Disordered" evidence="1">
    <location>
        <begin position="1"/>
        <end position="100"/>
    </location>
</feature>
<dbReference type="InterPro" id="IPR014044">
    <property type="entry name" value="CAP_dom"/>
</dbReference>
<dbReference type="HOGENOM" id="CLU_647160_0_0_1"/>
<evidence type="ECO:0000259" key="2">
    <source>
        <dbReference type="SMART" id="SM00198"/>
    </source>
</evidence>
<keyword evidence="4" id="KW-1185">Reference proteome</keyword>
<dbReference type="STRING" id="8083.ENSXMAP00000003327"/>
<dbReference type="PROSITE" id="PS01010">
    <property type="entry name" value="CRISP_2"/>
    <property type="match status" value="1"/>
</dbReference>
<sequence length="424" mass="46635">MEEDPGSVKSESESERSAEPSESSTEDKTLTHSETTAHCSHTHTHTHTDPHRWTLDRLRIPSGPLPTMHLRSQSEQQGAPQVGAPWRSSRTSGASAPRRPPMGAHSWVSLLLGALLVPGAWSFLSESEEELLVEMHNFYRGRVSPSASAMMPLKWDPNLKLVAEGYAAKCIWNHNPALDDTGENLFVSSGPLDLRDALEKWFLEHLNFDYQNNSCDEDKMCGHYTQMVWGDTHRVGCAFHLCNTMELLDWERVSFLVCNYFPAGNFDDQRPYVEGDWCSSCPENLQKCENNLCVPDVEEEEVTVGSSDPPPAASPSSTFTAAPAATTPRAPNTPSMTPTAGSAADSPPPGTAEQEVFFSPTSRAPREEEEAGKSDEKEREERVIRKQEIWQKTFPQSNISAGSGSVSAAPVLLAGLAGLLTLWL</sequence>
<dbReference type="InterPro" id="IPR018244">
    <property type="entry name" value="Allrgn_V5/Tpx1_CS"/>
</dbReference>
<proteinExistence type="predicted"/>
<dbReference type="eggNOG" id="KOG3017">
    <property type="taxonomic scope" value="Eukaryota"/>
</dbReference>
<protein>
    <submittedName>
        <fullName evidence="3">Peptidase inhibitor 16-like</fullName>
    </submittedName>
</protein>
<dbReference type="PRINTS" id="PR00837">
    <property type="entry name" value="V5TPXLIKE"/>
</dbReference>
<dbReference type="Gene3D" id="3.40.33.10">
    <property type="entry name" value="CAP"/>
    <property type="match status" value="1"/>
</dbReference>
<name>M3ZM85_XIPMA</name>
<reference evidence="3" key="3">
    <citation type="submission" date="2025-08" db="UniProtKB">
        <authorList>
            <consortium name="Ensembl"/>
        </authorList>
    </citation>
    <scope>IDENTIFICATION</scope>
    <source>
        <strain evidence="3">JP 163 A</strain>
    </source>
</reference>
<reference evidence="4" key="1">
    <citation type="submission" date="2012-01" db="EMBL/GenBank/DDBJ databases">
        <authorList>
            <person name="Walter R."/>
            <person name="Schartl M."/>
            <person name="Warren W."/>
        </authorList>
    </citation>
    <scope>NUCLEOTIDE SEQUENCE [LARGE SCALE GENOMIC DNA]</scope>
    <source>
        <strain evidence="4">JP 163 A</strain>
    </source>
</reference>
<dbReference type="GO" id="GO:0005576">
    <property type="term" value="C:extracellular region"/>
    <property type="evidence" value="ECO:0007669"/>
    <property type="project" value="InterPro"/>
</dbReference>
<evidence type="ECO:0000313" key="3">
    <source>
        <dbReference type="Ensembl" id="ENSXMAP00000003327.1"/>
    </source>
</evidence>
<dbReference type="PROSITE" id="PS01009">
    <property type="entry name" value="CRISP_1"/>
    <property type="match status" value="1"/>
</dbReference>
<feature type="compositionally biased region" description="Low complexity" evidence="1">
    <location>
        <begin position="314"/>
        <end position="335"/>
    </location>
</feature>
<evidence type="ECO:0000256" key="1">
    <source>
        <dbReference type="SAM" id="MobiDB-lite"/>
    </source>
</evidence>
<dbReference type="AlphaFoldDB" id="M3ZM85"/>
<dbReference type="Proteomes" id="UP000002852">
    <property type="component" value="Unassembled WGS sequence"/>
</dbReference>
<evidence type="ECO:0000313" key="4">
    <source>
        <dbReference type="Proteomes" id="UP000002852"/>
    </source>
</evidence>
<dbReference type="OMA" id="TNEPSTH"/>
<feature type="compositionally biased region" description="Basic and acidic residues" evidence="1">
    <location>
        <begin position="46"/>
        <end position="59"/>
    </location>
</feature>
<organism evidence="3 4">
    <name type="scientific">Xiphophorus maculatus</name>
    <name type="common">Southern platyfish</name>
    <name type="synonym">Platypoecilus maculatus</name>
    <dbReference type="NCBI Taxonomy" id="8083"/>
    <lineage>
        <taxon>Eukaryota</taxon>
        <taxon>Metazoa</taxon>
        <taxon>Chordata</taxon>
        <taxon>Craniata</taxon>
        <taxon>Vertebrata</taxon>
        <taxon>Euteleostomi</taxon>
        <taxon>Actinopterygii</taxon>
        <taxon>Neopterygii</taxon>
        <taxon>Teleostei</taxon>
        <taxon>Neoteleostei</taxon>
        <taxon>Acanthomorphata</taxon>
        <taxon>Ovalentaria</taxon>
        <taxon>Atherinomorphae</taxon>
        <taxon>Cyprinodontiformes</taxon>
        <taxon>Poeciliidae</taxon>
        <taxon>Poeciliinae</taxon>
        <taxon>Xiphophorus</taxon>
    </lineage>
</organism>
<dbReference type="GeneTree" id="ENSGT00940000163908"/>
<accession>M3ZM85</accession>
<dbReference type="InParanoid" id="M3ZM85"/>
<reference evidence="4" key="2">
    <citation type="journal article" date="2013" name="Nat. Genet.">
        <title>The genome of the platyfish, Xiphophorus maculatus, provides insights into evolutionary adaptation and several complex traits.</title>
        <authorList>
            <person name="Schartl M."/>
            <person name="Walter R.B."/>
            <person name="Shen Y."/>
            <person name="Garcia T."/>
            <person name="Catchen J."/>
            <person name="Amores A."/>
            <person name="Braasch I."/>
            <person name="Chalopin D."/>
            <person name="Volff J.N."/>
            <person name="Lesch K.P."/>
            <person name="Bisazza A."/>
            <person name="Minx P."/>
            <person name="Hillier L."/>
            <person name="Wilson R.K."/>
            <person name="Fuerstenberg S."/>
            <person name="Boore J."/>
            <person name="Searle S."/>
            <person name="Postlethwait J.H."/>
            <person name="Warren W.C."/>
        </authorList>
    </citation>
    <scope>NUCLEOTIDE SEQUENCE [LARGE SCALE GENOMIC DNA]</scope>
    <source>
        <strain evidence="4">JP 163 A</strain>
    </source>
</reference>
<dbReference type="InterPro" id="IPR035940">
    <property type="entry name" value="CAP_sf"/>
</dbReference>
<feature type="compositionally biased region" description="Basic and acidic residues" evidence="1">
    <location>
        <begin position="371"/>
        <end position="389"/>
    </location>
</feature>
<feature type="compositionally biased region" description="Polar residues" evidence="1">
    <location>
        <begin position="70"/>
        <end position="79"/>
    </location>
</feature>
<reference evidence="3" key="4">
    <citation type="submission" date="2025-09" db="UniProtKB">
        <authorList>
            <consortium name="Ensembl"/>
        </authorList>
    </citation>
    <scope>IDENTIFICATION</scope>
    <source>
        <strain evidence="3">JP 163 A</strain>
    </source>
</reference>
<dbReference type="SUPFAM" id="SSF55797">
    <property type="entry name" value="PR-1-like"/>
    <property type="match status" value="1"/>
</dbReference>
<dbReference type="OrthoDB" id="337038at2759"/>
<dbReference type="InterPro" id="IPR001283">
    <property type="entry name" value="CRISP-related"/>
</dbReference>
<dbReference type="Pfam" id="PF00188">
    <property type="entry name" value="CAP"/>
    <property type="match status" value="1"/>
</dbReference>
<dbReference type="PANTHER" id="PTHR10334">
    <property type="entry name" value="CYSTEINE-RICH SECRETORY PROTEIN-RELATED"/>
    <property type="match status" value="1"/>
</dbReference>
<feature type="region of interest" description="Disordered" evidence="1">
    <location>
        <begin position="299"/>
        <end position="405"/>
    </location>
</feature>
<dbReference type="Ensembl" id="ENSXMAT00000003332.2">
    <property type="protein sequence ID" value="ENSXMAP00000003327.1"/>
    <property type="gene ID" value="ENSXMAG00000003317.2"/>
</dbReference>
<feature type="compositionally biased region" description="Basic and acidic residues" evidence="1">
    <location>
        <begin position="10"/>
        <end position="31"/>
    </location>
</feature>
<dbReference type="SMART" id="SM00198">
    <property type="entry name" value="SCP"/>
    <property type="match status" value="1"/>
</dbReference>
<feature type="domain" description="SCP" evidence="2">
    <location>
        <begin position="127"/>
        <end position="268"/>
    </location>
</feature>